<evidence type="ECO:0000313" key="2">
    <source>
        <dbReference type="EMBL" id="KAK7382725.1"/>
    </source>
</evidence>
<accession>A0AAN9WXF8</accession>
<keyword evidence="1" id="KW-0472">Membrane</keyword>
<comment type="caution">
    <text evidence="2">The sequence shown here is derived from an EMBL/GenBank/DDBJ whole genome shotgun (WGS) entry which is preliminary data.</text>
</comment>
<dbReference type="AlphaFoldDB" id="A0AAN9WXF8"/>
<reference evidence="2 3" key="1">
    <citation type="submission" date="2024-01" db="EMBL/GenBank/DDBJ databases">
        <title>The genomes of 5 underutilized Papilionoideae crops provide insights into root nodulation and disease resistanc.</title>
        <authorList>
            <person name="Jiang F."/>
        </authorList>
    </citation>
    <scope>NUCLEOTIDE SEQUENCE [LARGE SCALE GENOMIC DNA]</scope>
    <source>
        <strain evidence="2">JINMINGXINNONG_FW02</strain>
        <tissue evidence="2">Leaves</tissue>
    </source>
</reference>
<sequence length="110" mass="11852">MAFAKVWRAQSQYNSCASAAGQGMLDKALCAKVGLGCSTDECLDDASVFTHAQKQISRIGRGATDEGYVHSAHEGSFTLYIKGLFVMQLLVQLLMVGSGVYVEGMYNLSF</sequence>
<proteinExistence type="predicted"/>
<feature type="transmembrane region" description="Helical" evidence="1">
    <location>
        <begin position="79"/>
        <end position="102"/>
    </location>
</feature>
<protein>
    <submittedName>
        <fullName evidence="2">Uncharacterized protein</fullName>
    </submittedName>
</protein>
<keyword evidence="1" id="KW-1133">Transmembrane helix</keyword>
<evidence type="ECO:0000313" key="3">
    <source>
        <dbReference type="Proteomes" id="UP001374584"/>
    </source>
</evidence>
<gene>
    <name evidence="2" type="ORF">VNO80_01753</name>
</gene>
<organism evidence="2 3">
    <name type="scientific">Phaseolus coccineus</name>
    <name type="common">Scarlet runner bean</name>
    <name type="synonym">Phaseolus multiflorus</name>
    <dbReference type="NCBI Taxonomy" id="3886"/>
    <lineage>
        <taxon>Eukaryota</taxon>
        <taxon>Viridiplantae</taxon>
        <taxon>Streptophyta</taxon>
        <taxon>Embryophyta</taxon>
        <taxon>Tracheophyta</taxon>
        <taxon>Spermatophyta</taxon>
        <taxon>Magnoliopsida</taxon>
        <taxon>eudicotyledons</taxon>
        <taxon>Gunneridae</taxon>
        <taxon>Pentapetalae</taxon>
        <taxon>rosids</taxon>
        <taxon>fabids</taxon>
        <taxon>Fabales</taxon>
        <taxon>Fabaceae</taxon>
        <taxon>Papilionoideae</taxon>
        <taxon>50 kb inversion clade</taxon>
        <taxon>NPAAA clade</taxon>
        <taxon>indigoferoid/millettioid clade</taxon>
        <taxon>Phaseoleae</taxon>
        <taxon>Phaseolus</taxon>
    </lineage>
</organism>
<dbReference type="EMBL" id="JAYMYR010000001">
    <property type="protein sequence ID" value="KAK7382725.1"/>
    <property type="molecule type" value="Genomic_DNA"/>
</dbReference>
<name>A0AAN9WXF8_PHACN</name>
<keyword evidence="3" id="KW-1185">Reference proteome</keyword>
<dbReference type="Proteomes" id="UP001374584">
    <property type="component" value="Unassembled WGS sequence"/>
</dbReference>
<evidence type="ECO:0000256" key="1">
    <source>
        <dbReference type="SAM" id="Phobius"/>
    </source>
</evidence>
<keyword evidence="1" id="KW-0812">Transmembrane</keyword>